<keyword evidence="3" id="KW-1185">Reference proteome</keyword>
<dbReference type="RefSeq" id="WP_028995908.1">
    <property type="nucleotide sequence ID" value="NZ_CALFBA010000149.1"/>
</dbReference>
<protein>
    <submittedName>
        <fullName evidence="2">HDOD domain-containing protein</fullName>
    </submittedName>
</protein>
<evidence type="ECO:0000313" key="2">
    <source>
        <dbReference type="EMBL" id="WZJ23053.1"/>
    </source>
</evidence>
<dbReference type="Gene3D" id="1.10.3210.10">
    <property type="entry name" value="Hypothetical protein af1432"/>
    <property type="match status" value="1"/>
</dbReference>
<dbReference type="InterPro" id="IPR052340">
    <property type="entry name" value="RNase_Y/CdgJ"/>
</dbReference>
<dbReference type="PANTHER" id="PTHR33525:SF3">
    <property type="entry name" value="RIBONUCLEASE Y"/>
    <property type="match status" value="1"/>
</dbReference>
<gene>
    <name evidence="2" type="ORF">AADV58_07865</name>
</gene>
<dbReference type="PROSITE" id="PS51833">
    <property type="entry name" value="HDOD"/>
    <property type="match status" value="1"/>
</dbReference>
<dbReference type="Pfam" id="PF08668">
    <property type="entry name" value="HDOD"/>
    <property type="match status" value="1"/>
</dbReference>
<dbReference type="PANTHER" id="PTHR33525">
    <property type="match status" value="1"/>
</dbReference>
<feature type="domain" description="HDOD" evidence="1">
    <location>
        <begin position="24"/>
        <end position="223"/>
    </location>
</feature>
<evidence type="ECO:0000259" key="1">
    <source>
        <dbReference type="PROSITE" id="PS51833"/>
    </source>
</evidence>
<evidence type="ECO:0000313" key="3">
    <source>
        <dbReference type="Proteomes" id="UP001479520"/>
    </source>
</evidence>
<dbReference type="InterPro" id="IPR013976">
    <property type="entry name" value="HDOD"/>
</dbReference>
<name>A0ABZ2XLF7_9RHOO</name>
<dbReference type="Proteomes" id="UP001479520">
    <property type="component" value="Chromosome"/>
</dbReference>
<organism evidence="2 3">
    <name type="scientific">Azonexus hydrophilus</name>
    <dbReference type="NCBI Taxonomy" id="418702"/>
    <lineage>
        <taxon>Bacteria</taxon>
        <taxon>Pseudomonadati</taxon>
        <taxon>Pseudomonadota</taxon>
        <taxon>Betaproteobacteria</taxon>
        <taxon>Rhodocyclales</taxon>
        <taxon>Azonexaceae</taxon>
        <taxon>Azonexus</taxon>
    </lineage>
</organism>
<accession>A0ABZ2XLF7</accession>
<proteinExistence type="predicted"/>
<reference evidence="2 3" key="1">
    <citation type="submission" date="2024-04" db="EMBL/GenBank/DDBJ databases">
        <title>Dissimilatory iodate-reducing microorganisms contribute to the enrichment of iodine in groundwater.</title>
        <authorList>
            <person name="Jiang Z."/>
        </authorList>
    </citation>
    <scope>NUCLEOTIDE SEQUENCE [LARGE SCALE GENOMIC DNA]</scope>
    <source>
        <strain evidence="2 3">NCP973</strain>
    </source>
</reference>
<dbReference type="SUPFAM" id="SSF109604">
    <property type="entry name" value="HD-domain/PDEase-like"/>
    <property type="match status" value="1"/>
</dbReference>
<dbReference type="EMBL" id="CP151406">
    <property type="protein sequence ID" value="WZJ23053.1"/>
    <property type="molecule type" value="Genomic_DNA"/>
</dbReference>
<sequence>MTLMIDFPFPGTNAWVEHFKEVELPILRLTANRLAELRDAAETINTRTLANIVMHDPLMTLRVFRYMKENRPKSQNAEITTIERSLVMIGTMKFFDSCQELPIIEHQLKGHPKAMLGLLKVIARSRQASLWARDWALLRQNTRFEEIALAALLHDFVEILMHCFAPALAIRTRERLTANPSLRTRAVQEEVFGAPLADIMRELVELWGLPELLLSLLDPADAETLNVRNVNLAVDLARHTANGWNDAALPDDFRAIEELLHIGHSHLLERVGAPDEMIQAARLAETG</sequence>